<dbReference type="HOGENOM" id="CLU_090057_2_0_1"/>
<dbReference type="OMA" id="RCDKMCA"/>
<dbReference type="InterPro" id="IPR013096">
    <property type="entry name" value="Cupin_2"/>
</dbReference>
<dbReference type="Pfam" id="PF07883">
    <property type="entry name" value="Cupin_2"/>
    <property type="match status" value="1"/>
</dbReference>
<evidence type="ECO:0000313" key="3">
    <source>
        <dbReference type="Proteomes" id="UP000008066"/>
    </source>
</evidence>
<feature type="domain" description="Cupin type-2" evidence="1">
    <location>
        <begin position="66"/>
        <end position="139"/>
    </location>
</feature>
<dbReference type="Proteomes" id="UP000008066">
    <property type="component" value="Unassembled WGS sequence"/>
</dbReference>
<dbReference type="KEGG" id="cthr:CTHT_0018320"/>
<dbReference type="eggNOG" id="ENOG502S4NI">
    <property type="taxonomic scope" value="Eukaryota"/>
</dbReference>
<dbReference type="InterPro" id="IPR014710">
    <property type="entry name" value="RmlC-like_jellyroll"/>
</dbReference>
<sequence length="162" mass="17990">MLTSTLLPVLEDLLPLFLPSSVSVTRAHDVLPPFEYHIDRSDPRVQVFSRDAVVKQSDKICTSILILKPTTSSTIRHHGEQDTIIYVVSGFGLLLSQPKSGEDLDRRQIGPGDFAYIPAWMEHQFQNTSDQADLHLVIIRSGGAPVEVSLTDWGGSRLDPEE</sequence>
<dbReference type="SUPFAM" id="SSF51182">
    <property type="entry name" value="RmlC-like cupins"/>
    <property type="match status" value="1"/>
</dbReference>
<dbReference type="InterPro" id="IPR011051">
    <property type="entry name" value="RmlC_Cupin_sf"/>
</dbReference>
<dbReference type="Gene3D" id="2.60.120.10">
    <property type="entry name" value="Jelly Rolls"/>
    <property type="match status" value="1"/>
</dbReference>
<reference evidence="2 3" key="1">
    <citation type="journal article" date="2011" name="Cell">
        <title>Insight into structure and assembly of the nuclear pore complex by utilizing the genome of a eukaryotic thermophile.</title>
        <authorList>
            <person name="Amlacher S."/>
            <person name="Sarges P."/>
            <person name="Flemming D."/>
            <person name="van Noort V."/>
            <person name="Kunze R."/>
            <person name="Devos D.P."/>
            <person name="Arumugam M."/>
            <person name="Bork P."/>
            <person name="Hurt E."/>
        </authorList>
    </citation>
    <scope>NUCLEOTIDE SEQUENCE [LARGE SCALE GENOMIC DNA]</scope>
    <source>
        <strain evidence="3">DSM 1495 / CBS 144.50 / IMI 039719</strain>
    </source>
</reference>
<evidence type="ECO:0000313" key="2">
    <source>
        <dbReference type="EMBL" id="EGS22309.1"/>
    </source>
</evidence>
<dbReference type="EMBL" id="GL988040">
    <property type="protein sequence ID" value="EGS22309.1"/>
    <property type="molecule type" value="Genomic_DNA"/>
</dbReference>
<dbReference type="RefSeq" id="XP_006692328.1">
    <property type="nucleotide sequence ID" value="XM_006692265.1"/>
</dbReference>
<dbReference type="AlphaFoldDB" id="G0S2S6"/>
<proteinExistence type="predicted"/>
<accession>G0S2S6</accession>
<organism evidence="3">
    <name type="scientific">Chaetomium thermophilum (strain DSM 1495 / CBS 144.50 / IMI 039719)</name>
    <name type="common">Thermochaetoides thermophila</name>
    <dbReference type="NCBI Taxonomy" id="759272"/>
    <lineage>
        <taxon>Eukaryota</taxon>
        <taxon>Fungi</taxon>
        <taxon>Dikarya</taxon>
        <taxon>Ascomycota</taxon>
        <taxon>Pezizomycotina</taxon>
        <taxon>Sordariomycetes</taxon>
        <taxon>Sordariomycetidae</taxon>
        <taxon>Sordariales</taxon>
        <taxon>Chaetomiaceae</taxon>
        <taxon>Thermochaetoides</taxon>
    </lineage>
</organism>
<gene>
    <name evidence="2" type="ORF">CTHT_0018320</name>
</gene>
<evidence type="ECO:0000259" key="1">
    <source>
        <dbReference type="Pfam" id="PF07883"/>
    </source>
</evidence>
<dbReference type="GeneID" id="18255870"/>
<keyword evidence="3" id="KW-1185">Reference proteome</keyword>
<protein>
    <recommendedName>
        <fullName evidence="1">Cupin type-2 domain-containing protein</fullName>
    </recommendedName>
</protein>
<name>G0S2S6_CHATD</name>
<dbReference type="OrthoDB" id="3511549at2759"/>